<evidence type="ECO:0000313" key="10">
    <source>
        <dbReference type="Proteomes" id="UP000265643"/>
    </source>
</evidence>
<dbReference type="PANTHER" id="PTHR42920:SF5">
    <property type="entry name" value="EAMA DOMAIN-CONTAINING PROTEIN"/>
    <property type="match status" value="1"/>
</dbReference>
<feature type="transmembrane region" description="Helical" evidence="7">
    <location>
        <begin position="34"/>
        <end position="53"/>
    </location>
</feature>
<keyword evidence="6 7" id="KW-0472">Membrane</keyword>
<dbReference type="InterPro" id="IPR037185">
    <property type="entry name" value="EmrE-like"/>
</dbReference>
<feature type="transmembrane region" description="Helical" evidence="7">
    <location>
        <begin position="104"/>
        <end position="122"/>
    </location>
</feature>
<dbReference type="SUPFAM" id="SSF103481">
    <property type="entry name" value="Multidrug resistance efflux transporter EmrE"/>
    <property type="match status" value="2"/>
</dbReference>
<evidence type="ECO:0000256" key="5">
    <source>
        <dbReference type="ARBA" id="ARBA00022989"/>
    </source>
</evidence>
<sequence>MSTQKTNACLFLAALIWGLAFVAQQMGMDYLEPFSFNGIRFLIGSVILLPVIFYSDQKRKLYLKEVPPLDKKLLLIAGLWCGIPLAFASAVQQIALVYSPAGKVGFLTAMYILVVPILGIFFRKKITPNIWIGVLIAVAGMYLLCMSGGFTLTKGDSFAIFCAFIFALQIMAIDHYSPKTDVLRLACLEFFIASVINLFFAFLLETPTLSGISHAILPLLYTGVLSSGVAYTLQVVAQKYAQPTIAALLMSLESVFSVLGGWLILHQNLSLRETFGCVLMFAAIILAQLPEKK</sequence>
<comment type="subcellular location">
    <subcellularLocation>
        <location evidence="1">Cell membrane</location>
        <topology evidence="1">Multi-pass membrane protein</topology>
    </subcellularLocation>
</comment>
<dbReference type="PANTHER" id="PTHR42920">
    <property type="entry name" value="OS03G0707200 PROTEIN-RELATED"/>
    <property type="match status" value="1"/>
</dbReference>
<dbReference type="InterPro" id="IPR051258">
    <property type="entry name" value="Diverse_Substrate_Transporter"/>
</dbReference>
<keyword evidence="5 7" id="KW-1133">Transmembrane helix</keyword>
<feature type="domain" description="EamA" evidence="8">
    <location>
        <begin position="154"/>
        <end position="286"/>
    </location>
</feature>
<organism evidence="9 10">
    <name type="scientific">Mediterraneibacter butyricigenes</name>
    <dbReference type="NCBI Taxonomy" id="2316025"/>
    <lineage>
        <taxon>Bacteria</taxon>
        <taxon>Bacillati</taxon>
        <taxon>Bacillota</taxon>
        <taxon>Clostridia</taxon>
        <taxon>Lachnospirales</taxon>
        <taxon>Lachnospiraceae</taxon>
        <taxon>Mediterraneibacter</taxon>
    </lineage>
</organism>
<feature type="transmembrane region" description="Helical" evidence="7">
    <location>
        <begin position="73"/>
        <end position="98"/>
    </location>
</feature>
<dbReference type="RefSeq" id="WP_117603341.1">
    <property type="nucleotide sequence ID" value="NZ_BHGK01000001.1"/>
</dbReference>
<feature type="domain" description="EamA" evidence="8">
    <location>
        <begin position="8"/>
        <end position="144"/>
    </location>
</feature>
<evidence type="ECO:0000256" key="2">
    <source>
        <dbReference type="ARBA" id="ARBA00007362"/>
    </source>
</evidence>
<feature type="transmembrane region" description="Helical" evidence="7">
    <location>
        <begin position="129"/>
        <end position="152"/>
    </location>
</feature>
<feature type="transmembrane region" description="Helical" evidence="7">
    <location>
        <begin position="183"/>
        <end position="203"/>
    </location>
</feature>
<feature type="transmembrane region" description="Helical" evidence="7">
    <location>
        <begin position="215"/>
        <end position="233"/>
    </location>
</feature>
<comment type="similarity">
    <text evidence="2">Belongs to the EamA transporter family.</text>
</comment>
<dbReference type="EMBL" id="BHGK01000001">
    <property type="protein sequence ID" value="GCA67857.1"/>
    <property type="molecule type" value="Genomic_DNA"/>
</dbReference>
<evidence type="ECO:0000313" key="9">
    <source>
        <dbReference type="EMBL" id="GCA67857.1"/>
    </source>
</evidence>
<keyword evidence="4 7" id="KW-0812">Transmembrane</keyword>
<evidence type="ECO:0000256" key="3">
    <source>
        <dbReference type="ARBA" id="ARBA00022475"/>
    </source>
</evidence>
<dbReference type="GO" id="GO:0005886">
    <property type="term" value="C:plasma membrane"/>
    <property type="evidence" value="ECO:0007669"/>
    <property type="project" value="UniProtKB-SubCell"/>
</dbReference>
<evidence type="ECO:0000256" key="1">
    <source>
        <dbReference type="ARBA" id="ARBA00004651"/>
    </source>
</evidence>
<dbReference type="InterPro" id="IPR000620">
    <property type="entry name" value="EamA_dom"/>
</dbReference>
<keyword evidence="10" id="KW-1185">Reference proteome</keyword>
<gene>
    <name evidence="9" type="ORF">KGMB01110_22930</name>
</gene>
<feature type="transmembrane region" description="Helical" evidence="7">
    <location>
        <begin position="245"/>
        <end position="265"/>
    </location>
</feature>
<reference evidence="10" key="1">
    <citation type="submission" date="2018-09" db="EMBL/GenBank/DDBJ databases">
        <title>Draft Genome Sequence of Mediterraneibacter sp. KCTC 15684.</title>
        <authorList>
            <person name="Kim J.S."/>
            <person name="Han K.I."/>
            <person name="Suh M.K."/>
            <person name="Lee K.C."/>
            <person name="Eom M.K."/>
            <person name="Lee J.H."/>
            <person name="Park S.H."/>
            <person name="Kang S.W."/>
            <person name="Park J.E."/>
            <person name="Oh B.S."/>
            <person name="Yu S.Y."/>
            <person name="Choi S.H."/>
            <person name="Lee D.H."/>
            <person name="Yoon H."/>
            <person name="Kim B."/>
            <person name="Yang S.J."/>
            <person name="Lee J.S."/>
        </authorList>
    </citation>
    <scope>NUCLEOTIDE SEQUENCE [LARGE SCALE GENOMIC DNA]</scope>
    <source>
        <strain evidence="10">KCTC 15684</strain>
    </source>
</reference>
<dbReference type="Gene3D" id="1.10.3730.20">
    <property type="match status" value="1"/>
</dbReference>
<dbReference type="Proteomes" id="UP000265643">
    <property type="component" value="Unassembled WGS sequence"/>
</dbReference>
<proteinExistence type="inferred from homology"/>
<evidence type="ECO:0000256" key="6">
    <source>
        <dbReference type="ARBA" id="ARBA00023136"/>
    </source>
</evidence>
<accession>A0A391P352</accession>
<keyword evidence="3" id="KW-1003">Cell membrane</keyword>
<protein>
    <submittedName>
        <fullName evidence="9">Permease</fullName>
    </submittedName>
</protein>
<evidence type="ECO:0000256" key="4">
    <source>
        <dbReference type="ARBA" id="ARBA00022692"/>
    </source>
</evidence>
<comment type="caution">
    <text evidence="9">The sequence shown here is derived from an EMBL/GenBank/DDBJ whole genome shotgun (WGS) entry which is preliminary data.</text>
</comment>
<dbReference type="AlphaFoldDB" id="A0A391P352"/>
<evidence type="ECO:0000259" key="8">
    <source>
        <dbReference type="Pfam" id="PF00892"/>
    </source>
</evidence>
<evidence type="ECO:0000256" key="7">
    <source>
        <dbReference type="SAM" id="Phobius"/>
    </source>
</evidence>
<name>A0A391P352_9FIRM</name>
<dbReference type="Pfam" id="PF00892">
    <property type="entry name" value="EamA"/>
    <property type="match status" value="2"/>
</dbReference>